<keyword evidence="2" id="KW-0479">Metal-binding</keyword>
<dbReference type="RefSeq" id="WP_115151695.1">
    <property type="nucleotide sequence ID" value="NZ_UGPP01000001.1"/>
</dbReference>
<keyword evidence="3" id="KW-0408">Iron</keyword>
<dbReference type="PANTHER" id="PTHR43273">
    <property type="entry name" value="ANAEROBIC SULFATASE-MATURATING ENZYME HOMOLOG ASLB-RELATED"/>
    <property type="match status" value="1"/>
</dbReference>
<accession>A0A378NTY1</accession>
<sequence length="376" mass="43955">MNSKIKKFFDTDIDKVYILLGDYCNMKCKYCFHNNDVMPYIDEKINEDIFPFIETIASRQKSPLNVRFFGGEPLIYFDKMKYIIEKLAHVPNIFFTTITNGKSITQEIVDFFNKYNVMVSVSWDGHKASKEFRGFDCFDTNKNLLLQLKKVEVLATFVNFLKIDDFLSDLENINNEYFNIHGEIIGFTWAPIDDVGSQKEYLSKAMFDDLYKKSEEVCNRVKDAIRKKHKTPFDLVMIYALYSDLCTIESRDFGTSAERLIAEGSDNPKIYSIDLNGDFYQFHRYPKSSSKSKKLGNIYMHYYAYMQSYLSQNKFAEQCARVGCYNCDINHFCKGPGPHVCEESEKKCCRIRYALYKPIVNLIEWLQHGGIDLHDL</sequence>
<keyword evidence="1" id="KW-0949">S-adenosyl-L-methionine</keyword>
<evidence type="ECO:0000256" key="1">
    <source>
        <dbReference type="ARBA" id="ARBA00022691"/>
    </source>
</evidence>
<reference evidence="6 7" key="1">
    <citation type="submission" date="2018-06" db="EMBL/GenBank/DDBJ databases">
        <authorList>
            <consortium name="Pathogen Informatics"/>
            <person name="Doyle S."/>
        </authorList>
    </citation>
    <scope>NUCLEOTIDE SEQUENCE [LARGE SCALE GENOMIC DNA]</scope>
    <source>
        <strain evidence="6 7">NCTC10571</strain>
    </source>
</reference>
<dbReference type="SUPFAM" id="SSF102114">
    <property type="entry name" value="Radical SAM enzymes"/>
    <property type="match status" value="1"/>
</dbReference>
<dbReference type="Proteomes" id="UP000255234">
    <property type="component" value="Unassembled WGS sequence"/>
</dbReference>
<dbReference type="CDD" id="cd01335">
    <property type="entry name" value="Radical_SAM"/>
    <property type="match status" value="1"/>
</dbReference>
<dbReference type="InterPro" id="IPR007197">
    <property type="entry name" value="rSAM"/>
</dbReference>
<dbReference type="GO" id="GO:0046872">
    <property type="term" value="F:metal ion binding"/>
    <property type="evidence" value="ECO:0007669"/>
    <property type="project" value="UniProtKB-KW"/>
</dbReference>
<dbReference type="Pfam" id="PF04055">
    <property type="entry name" value="Radical_SAM"/>
    <property type="match status" value="1"/>
</dbReference>
<evidence type="ECO:0000256" key="3">
    <source>
        <dbReference type="ARBA" id="ARBA00023004"/>
    </source>
</evidence>
<evidence type="ECO:0000313" key="6">
    <source>
        <dbReference type="EMBL" id="STY71337.1"/>
    </source>
</evidence>
<dbReference type="GO" id="GO:0016491">
    <property type="term" value="F:oxidoreductase activity"/>
    <property type="evidence" value="ECO:0007669"/>
    <property type="project" value="InterPro"/>
</dbReference>
<dbReference type="SFLD" id="SFLDS00029">
    <property type="entry name" value="Radical_SAM"/>
    <property type="match status" value="1"/>
</dbReference>
<dbReference type="PANTHER" id="PTHR43273:SF8">
    <property type="entry name" value="RADICAL SAM DOMAIN PROTEIN"/>
    <property type="match status" value="1"/>
</dbReference>
<dbReference type="AlphaFoldDB" id="A0A378NTY1"/>
<name>A0A378NTY1_9FIRM</name>
<dbReference type="EMBL" id="UGPP01000001">
    <property type="protein sequence ID" value="STY71337.1"/>
    <property type="molecule type" value="Genomic_DNA"/>
</dbReference>
<dbReference type="InterPro" id="IPR023867">
    <property type="entry name" value="Sulphatase_maturase_rSAM"/>
</dbReference>
<evidence type="ECO:0000259" key="5">
    <source>
        <dbReference type="Pfam" id="PF04055"/>
    </source>
</evidence>
<dbReference type="GO" id="GO:0051536">
    <property type="term" value="F:iron-sulfur cluster binding"/>
    <property type="evidence" value="ECO:0007669"/>
    <property type="project" value="UniProtKB-KW"/>
</dbReference>
<feature type="domain" description="Radical SAM core" evidence="5">
    <location>
        <begin position="20"/>
        <end position="125"/>
    </location>
</feature>
<evidence type="ECO:0000256" key="4">
    <source>
        <dbReference type="ARBA" id="ARBA00023014"/>
    </source>
</evidence>
<evidence type="ECO:0000256" key="2">
    <source>
        <dbReference type="ARBA" id="ARBA00022723"/>
    </source>
</evidence>
<dbReference type="Gene3D" id="3.20.20.70">
    <property type="entry name" value="Aldolase class I"/>
    <property type="match status" value="1"/>
</dbReference>
<proteinExistence type="predicted"/>
<dbReference type="InterPro" id="IPR058240">
    <property type="entry name" value="rSAM_sf"/>
</dbReference>
<dbReference type="InterPro" id="IPR013785">
    <property type="entry name" value="Aldolase_TIM"/>
</dbReference>
<organism evidence="6 7">
    <name type="scientific">Megamonas hypermegale</name>
    <dbReference type="NCBI Taxonomy" id="158847"/>
    <lineage>
        <taxon>Bacteria</taxon>
        <taxon>Bacillati</taxon>
        <taxon>Bacillota</taxon>
        <taxon>Negativicutes</taxon>
        <taxon>Selenomonadales</taxon>
        <taxon>Selenomonadaceae</taxon>
        <taxon>Megamonas</taxon>
    </lineage>
</organism>
<dbReference type="SFLD" id="SFLDG01067">
    <property type="entry name" value="SPASM/twitch_domain_containing"/>
    <property type="match status" value="1"/>
</dbReference>
<keyword evidence="4" id="KW-0411">Iron-sulfur</keyword>
<protein>
    <submittedName>
        <fullName evidence="6">Molybdenum cofactor biosynthesis protein A</fullName>
    </submittedName>
</protein>
<gene>
    <name evidence="6" type="ORF">NCTC10571_01493</name>
</gene>
<evidence type="ECO:0000313" key="7">
    <source>
        <dbReference type="Proteomes" id="UP000255234"/>
    </source>
</evidence>